<feature type="signal peptide" evidence="3">
    <location>
        <begin position="1"/>
        <end position="32"/>
    </location>
</feature>
<dbReference type="EnsemblMetazoa" id="XM_024227925.1">
    <property type="protein sequence ID" value="XP_024083693.1"/>
    <property type="gene ID" value="LOC106661928"/>
</dbReference>
<dbReference type="InterPro" id="IPR002209">
    <property type="entry name" value="Fibroblast_GF_fam"/>
</dbReference>
<evidence type="ECO:0008006" key="6">
    <source>
        <dbReference type="Google" id="ProtNLM"/>
    </source>
</evidence>
<dbReference type="Pfam" id="PF00167">
    <property type="entry name" value="FGF"/>
    <property type="match status" value="1"/>
</dbReference>
<proteinExistence type="inferred from homology"/>
<evidence type="ECO:0000256" key="3">
    <source>
        <dbReference type="SAM" id="SignalP"/>
    </source>
</evidence>
<reference evidence="4" key="1">
    <citation type="submission" date="2022-01" db="UniProtKB">
        <authorList>
            <consortium name="EnsemblMetazoa"/>
        </authorList>
    </citation>
    <scope>IDENTIFICATION</scope>
</reference>
<evidence type="ECO:0000256" key="2">
    <source>
        <dbReference type="SAM" id="MobiDB-lite"/>
    </source>
</evidence>
<dbReference type="InterPro" id="IPR008996">
    <property type="entry name" value="IL1/FGF"/>
</dbReference>
<accession>A0A8I6TMF6</accession>
<dbReference type="AlphaFoldDB" id="A0A8I6TMF6"/>
<feature type="region of interest" description="Disordered" evidence="2">
    <location>
        <begin position="202"/>
        <end position="226"/>
    </location>
</feature>
<evidence type="ECO:0000256" key="1">
    <source>
        <dbReference type="ARBA" id="ARBA00007936"/>
    </source>
</evidence>
<keyword evidence="5" id="KW-1185">Reference proteome</keyword>
<feature type="compositionally biased region" description="Basic residues" evidence="2">
    <location>
        <begin position="211"/>
        <end position="226"/>
    </location>
</feature>
<keyword evidence="3" id="KW-0732">Signal</keyword>
<dbReference type="GeneID" id="106661928"/>
<dbReference type="Gene3D" id="2.80.10.50">
    <property type="match status" value="1"/>
</dbReference>
<evidence type="ECO:0000313" key="4">
    <source>
        <dbReference type="EnsemblMetazoa" id="XP_024083692.1"/>
    </source>
</evidence>
<comment type="similarity">
    <text evidence="1">Belongs to the heparin-binding growth factors family.</text>
</comment>
<dbReference type="OMA" id="VMRATKN"/>
<sequence>MGKGSGGKGRLPKLALFAKFVICLLMVVMPEAAPVESSVQLYNQCSEGLVKVSPAGLVYTDRKNDDGFVNMKMRSHNHSASFTIFAVNARKYICLNKRGKLVGRSSIEELRFSCYFREGIENNYHQFVSTGSPPRQIGFLPNGKPLRNPPKKKLETLRAKGCYNFIKVSGVDVGAHNRHISKNSPKITDAAAKEILKYHQKNRPSKMTPSVRHHHKRHRNRTTKML</sequence>
<dbReference type="RefSeq" id="XP_024083693.1">
    <property type="nucleotide sequence ID" value="XM_024227925.1"/>
</dbReference>
<organism evidence="4 5">
    <name type="scientific">Cimex lectularius</name>
    <name type="common">Bed bug</name>
    <name type="synonym">Acanthia lectularia</name>
    <dbReference type="NCBI Taxonomy" id="79782"/>
    <lineage>
        <taxon>Eukaryota</taxon>
        <taxon>Metazoa</taxon>
        <taxon>Ecdysozoa</taxon>
        <taxon>Arthropoda</taxon>
        <taxon>Hexapoda</taxon>
        <taxon>Insecta</taxon>
        <taxon>Pterygota</taxon>
        <taxon>Neoptera</taxon>
        <taxon>Paraneoptera</taxon>
        <taxon>Hemiptera</taxon>
        <taxon>Heteroptera</taxon>
        <taxon>Panheteroptera</taxon>
        <taxon>Cimicomorpha</taxon>
        <taxon>Cimicidae</taxon>
        <taxon>Cimex</taxon>
    </lineage>
</organism>
<dbReference type="SUPFAM" id="SSF50353">
    <property type="entry name" value="Cytokine"/>
    <property type="match status" value="1"/>
</dbReference>
<name>A0A8I6TMF6_CIMLE</name>
<dbReference type="Proteomes" id="UP000494040">
    <property type="component" value="Unassembled WGS sequence"/>
</dbReference>
<dbReference type="OrthoDB" id="5988014at2759"/>
<dbReference type="GO" id="GO:0008083">
    <property type="term" value="F:growth factor activity"/>
    <property type="evidence" value="ECO:0007669"/>
    <property type="project" value="InterPro"/>
</dbReference>
<evidence type="ECO:0000313" key="5">
    <source>
        <dbReference type="Proteomes" id="UP000494040"/>
    </source>
</evidence>
<protein>
    <recommendedName>
        <fullName evidence="6">Fibroblast growth factor</fullName>
    </recommendedName>
</protein>
<dbReference type="RefSeq" id="XP_024083692.1">
    <property type="nucleotide sequence ID" value="XM_024227924.1"/>
</dbReference>
<feature type="chain" id="PRO_5036269629" description="Fibroblast growth factor" evidence="3">
    <location>
        <begin position="33"/>
        <end position="226"/>
    </location>
</feature>
<dbReference type="EnsemblMetazoa" id="XM_024227924.1">
    <property type="protein sequence ID" value="XP_024083692.1"/>
    <property type="gene ID" value="LOC106661928"/>
</dbReference>
<dbReference type="CDD" id="cd23307">
    <property type="entry name" value="beta-trefoil_FGF8-like"/>
    <property type="match status" value="1"/>
</dbReference>